<dbReference type="InterPro" id="IPR006668">
    <property type="entry name" value="Mg_transptr_MgtE_intracell_dom"/>
</dbReference>
<reference evidence="10" key="1">
    <citation type="submission" date="2018-05" db="EMBL/GenBank/DDBJ databases">
        <authorList>
            <person name="Lanie J.A."/>
            <person name="Ng W.-L."/>
            <person name="Kazmierczak K.M."/>
            <person name="Andrzejewski T.M."/>
            <person name="Davidsen T.M."/>
            <person name="Wayne K.J."/>
            <person name="Tettelin H."/>
            <person name="Glass J.I."/>
            <person name="Rusch D."/>
            <person name="Podicherti R."/>
            <person name="Tsui H.-C.T."/>
            <person name="Winkler M.E."/>
        </authorList>
    </citation>
    <scope>NUCLEOTIDE SEQUENCE</scope>
</reference>
<dbReference type="InterPro" id="IPR046342">
    <property type="entry name" value="CBS_dom_sf"/>
</dbReference>
<dbReference type="SMART" id="SM00924">
    <property type="entry name" value="MgtE_N"/>
    <property type="match status" value="1"/>
</dbReference>
<accession>A0A381P4L5</accession>
<dbReference type="Gene3D" id="1.10.357.20">
    <property type="entry name" value="SLC41 divalent cation transporters, integral membrane domain"/>
    <property type="match status" value="1"/>
</dbReference>
<dbReference type="NCBIfam" id="TIGR00400">
    <property type="entry name" value="mgtE"/>
    <property type="match status" value="1"/>
</dbReference>
<keyword evidence="6 8" id="KW-1133">Transmembrane helix</keyword>
<gene>
    <name evidence="10" type="ORF">METZ01_LOCUS14113</name>
</gene>
<evidence type="ECO:0000313" key="10">
    <source>
        <dbReference type="EMBL" id="SUZ61259.1"/>
    </source>
</evidence>
<dbReference type="Pfam" id="PF01769">
    <property type="entry name" value="MgtE"/>
    <property type="match status" value="1"/>
</dbReference>
<keyword evidence="5" id="KW-0460">Magnesium</keyword>
<keyword evidence="4 8" id="KW-0812">Transmembrane</keyword>
<evidence type="ECO:0000256" key="1">
    <source>
        <dbReference type="ARBA" id="ARBA00004141"/>
    </source>
</evidence>
<evidence type="ECO:0000256" key="8">
    <source>
        <dbReference type="SAM" id="Phobius"/>
    </source>
</evidence>
<feature type="transmembrane region" description="Helical" evidence="8">
    <location>
        <begin position="373"/>
        <end position="399"/>
    </location>
</feature>
<keyword evidence="3" id="KW-0813">Transport</keyword>
<feature type="transmembrane region" description="Helical" evidence="8">
    <location>
        <begin position="345"/>
        <end position="367"/>
    </location>
</feature>
<protein>
    <recommendedName>
        <fullName evidence="9">CBS domain-containing protein</fullName>
    </recommendedName>
</protein>
<feature type="transmembrane region" description="Helical" evidence="8">
    <location>
        <begin position="271"/>
        <end position="291"/>
    </location>
</feature>
<dbReference type="PROSITE" id="PS51371">
    <property type="entry name" value="CBS"/>
    <property type="match status" value="1"/>
</dbReference>
<dbReference type="SUPFAM" id="SSF158791">
    <property type="entry name" value="MgtE N-terminal domain-like"/>
    <property type="match status" value="1"/>
</dbReference>
<dbReference type="SUPFAM" id="SSF161093">
    <property type="entry name" value="MgtE membrane domain-like"/>
    <property type="match status" value="1"/>
</dbReference>
<dbReference type="AlphaFoldDB" id="A0A381P4L5"/>
<sequence length="434" mass="47961">MNSVDTNNRANVIKIIEELPPADIADIIQLLRSSERTSFLDIIKDHFDPEILSDLEEGVREEVINLLGHNFVAEILPKLETDDAVHVIEDLKEDDKNIILNKIPKSDREELQLSLNYPDDSAGRLMSLDFVATPPDWDVGRTIDFLRDEKDLPNEFYEIYIVNPTFKPIAALSLSNILRSERTNKLENLKSDHLVAIPAEMDKELVAHQFERFDLVSAPVIDEGGRLIGVITADDIVDVIQEEAGEDIKFLGGVGDENITDSALRTSRGRFTWLLINLFTAIIASTVIALFDGTIEEMVALAILMPIVASMGGNAGTQTLTIAVRSISTRELVPLNYRRIINKEILVSFYNGVFFAIIVGILGAIWFENNPLGIVLAIAMILNMFVAGLSGILIPLGLYKIGVDPALASSVFLTTVTDVVGFFSFLGLATWLLV</sequence>
<feature type="transmembrane region" description="Helical" evidence="8">
    <location>
        <begin position="411"/>
        <end position="433"/>
    </location>
</feature>
<dbReference type="SMART" id="SM00116">
    <property type="entry name" value="CBS"/>
    <property type="match status" value="2"/>
</dbReference>
<feature type="domain" description="CBS" evidence="9">
    <location>
        <begin position="189"/>
        <end position="248"/>
    </location>
</feature>
<comment type="similarity">
    <text evidence="2">Belongs to the SLC41A transporter family.</text>
</comment>
<dbReference type="InterPro" id="IPR038076">
    <property type="entry name" value="MgtE_N_sf"/>
</dbReference>
<feature type="transmembrane region" description="Helical" evidence="8">
    <location>
        <begin position="303"/>
        <end position="324"/>
    </location>
</feature>
<dbReference type="EMBL" id="UINC01000791">
    <property type="protein sequence ID" value="SUZ61259.1"/>
    <property type="molecule type" value="Genomic_DNA"/>
</dbReference>
<dbReference type="GO" id="GO:0016020">
    <property type="term" value="C:membrane"/>
    <property type="evidence" value="ECO:0007669"/>
    <property type="project" value="UniProtKB-SubCell"/>
</dbReference>
<dbReference type="SUPFAM" id="SSF54631">
    <property type="entry name" value="CBS-domain pair"/>
    <property type="match status" value="1"/>
</dbReference>
<dbReference type="InterPro" id="IPR036739">
    <property type="entry name" value="SLC41_membr_dom_sf"/>
</dbReference>
<proteinExistence type="inferred from homology"/>
<dbReference type="Pfam" id="PF00571">
    <property type="entry name" value="CBS"/>
    <property type="match status" value="1"/>
</dbReference>
<comment type="subcellular location">
    <subcellularLocation>
        <location evidence="1">Membrane</location>
        <topology evidence="1">Multi-pass membrane protein</topology>
    </subcellularLocation>
</comment>
<evidence type="ECO:0000256" key="5">
    <source>
        <dbReference type="ARBA" id="ARBA00022842"/>
    </source>
</evidence>
<dbReference type="PANTHER" id="PTHR43773">
    <property type="entry name" value="MAGNESIUM TRANSPORTER MGTE"/>
    <property type="match status" value="1"/>
</dbReference>
<dbReference type="Gene3D" id="3.10.580.10">
    <property type="entry name" value="CBS-domain"/>
    <property type="match status" value="1"/>
</dbReference>
<evidence type="ECO:0000256" key="4">
    <source>
        <dbReference type="ARBA" id="ARBA00022692"/>
    </source>
</evidence>
<organism evidence="10">
    <name type="scientific">marine metagenome</name>
    <dbReference type="NCBI Taxonomy" id="408172"/>
    <lineage>
        <taxon>unclassified sequences</taxon>
        <taxon>metagenomes</taxon>
        <taxon>ecological metagenomes</taxon>
    </lineage>
</organism>
<dbReference type="CDD" id="cd04606">
    <property type="entry name" value="CBS_pair_Mg_transporter"/>
    <property type="match status" value="1"/>
</dbReference>
<evidence type="ECO:0000259" key="9">
    <source>
        <dbReference type="PROSITE" id="PS51371"/>
    </source>
</evidence>
<evidence type="ECO:0000256" key="7">
    <source>
        <dbReference type="ARBA" id="ARBA00023136"/>
    </source>
</evidence>
<dbReference type="GO" id="GO:0015095">
    <property type="term" value="F:magnesium ion transmembrane transporter activity"/>
    <property type="evidence" value="ECO:0007669"/>
    <property type="project" value="InterPro"/>
</dbReference>
<dbReference type="InterPro" id="IPR006669">
    <property type="entry name" value="MgtE_transporter"/>
</dbReference>
<dbReference type="Pfam" id="PF03448">
    <property type="entry name" value="MgtE_N"/>
    <property type="match status" value="1"/>
</dbReference>
<evidence type="ECO:0000256" key="2">
    <source>
        <dbReference type="ARBA" id="ARBA00009749"/>
    </source>
</evidence>
<dbReference type="InterPro" id="IPR000644">
    <property type="entry name" value="CBS_dom"/>
</dbReference>
<dbReference type="Gene3D" id="1.25.60.10">
    <property type="entry name" value="MgtE N-terminal domain-like"/>
    <property type="match status" value="1"/>
</dbReference>
<evidence type="ECO:0000256" key="3">
    <source>
        <dbReference type="ARBA" id="ARBA00022448"/>
    </source>
</evidence>
<evidence type="ECO:0000256" key="6">
    <source>
        <dbReference type="ARBA" id="ARBA00022989"/>
    </source>
</evidence>
<keyword evidence="7 8" id="KW-0472">Membrane</keyword>
<name>A0A381P4L5_9ZZZZ</name>
<dbReference type="PANTHER" id="PTHR43773:SF1">
    <property type="entry name" value="MAGNESIUM TRANSPORTER MGTE"/>
    <property type="match status" value="1"/>
</dbReference>
<dbReference type="InterPro" id="IPR006667">
    <property type="entry name" value="SLC41_membr_dom"/>
</dbReference>